<evidence type="ECO:0000313" key="2">
    <source>
        <dbReference type="EMBL" id="MFC6869057.1"/>
    </source>
</evidence>
<dbReference type="Proteomes" id="UP001596337">
    <property type="component" value="Unassembled WGS sequence"/>
</dbReference>
<evidence type="ECO:0000313" key="3">
    <source>
        <dbReference type="Proteomes" id="UP001596337"/>
    </source>
</evidence>
<organism evidence="2 3">
    <name type="scientific">Haloechinothrix salitolerans</name>
    <dbReference type="NCBI Taxonomy" id="926830"/>
    <lineage>
        <taxon>Bacteria</taxon>
        <taxon>Bacillati</taxon>
        <taxon>Actinomycetota</taxon>
        <taxon>Actinomycetes</taxon>
        <taxon>Pseudonocardiales</taxon>
        <taxon>Pseudonocardiaceae</taxon>
        <taxon>Haloechinothrix</taxon>
    </lineage>
</organism>
<proteinExistence type="predicted"/>
<gene>
    <name evidence="2" type="ORF">ACFQGD_18085</name>
</gene>
<dbReference type="EMBL" id="JBHSXX010000001">
    <property type="protein sequence ID" value="MFC6869057.1"/>
    <property type="molecule type" value="Genomic_DNA"/>
</dbReference>
<keyword evidence="1" id="KW-1133">Transmembrane helix</keyword>
<keyword evidence="3" id="KW-1185">Reference proteome</keyword>
<keyword evidence="1" id="KW-0472">Membrane</keyword>
<feature type="transmembrane region" description="Helical" evidence="1">
    <location>
        <begin position="36"/>
        <end position="54"/>
    </location>
</feature>
<protein>
    <recommendedName>
        <fullName evidence="4">MYXO-CTERM domain-containing protein</fullName>
    </recommendedName>
</protein>
<comment type="caution">
    <text evidence="2">The sequence shown here is derived from an EMBL/GenBank/DDBJ whole genome shotgun (WGS) entry which is preliminary data.</text>
</comment>
<accession>A0ABW2C3D8</accession>
<sequence>MRAADSREFTLYGPSHLTVLAVFVVVAAVLDVLGPWPVYLLPEIALVLTVWALMTWPWTRSRTRDAPAR</sequence>
<name>A0ABW2C3D8_9PSEU</name>
<evidence type="ECO:0008006" key="4">
    <source>
        <dbReference type="Google" id="ProtNLM"/>
    </source>
</evidence>
<evidence type="ECO:0000256" key="1">
    <source>
        <dbReference type="SAM" id="Phobius"/>
    </source>
</evidence>
<dbReference type="RefSeq" id="WP_345393254.1">
    <property type="nucleotide sequence ID" value="NZ_BAABLA010000018.1"/>
</dbReference>
<keyword evidence="1" id="KW-0812">Transmembrane</keyword>
<feature type="transmembrane region" description="Helical" evidence="1">
    <location>
        <begin position="9"/>
        <end position="30"/>
    </location>
</feature>
<reference evidence="3" key="1">
    <citation type="journal article" date="2019" name="Int. J. Syst. Evol. Microbiol.">
        <title>The Global Catalogue of Microorganisms (GCM) 10K type strain sequencing project: providing services to taxonomists for standard genome sequencing and annotation.</title>
        <authorList>
            <consortium name="The Broad Institute Genomics Platform"/>
            <consortium name="The Broad Institute Genome Sequencing Center for Infectious Disease"/>
            <person name="Wu L."/>
            <person name="Ma J."/>
        </authorList>
    </citation>
    <scope>NUCLEOTIDE SEQUENCE [LARGE SCALE GENOMIC DNA]</scope>
    <source>
        <strain evidence="3">KCTC 32255</strain>
    </source>
</reference>